<feature type="transmembrane region" description="Helical" evidence="17">
    <location>
        <begin position="31"/>
        <end position="53"/>
    </location>
</feature>
<dbReference type="GO" id="GO:0008658">
    <property type="term" value="F:penicillin binding"/>
    <property type="evidence" value="ECO:0007669"/>
    <property type="project" value="InterPro"/>
</dbReference>
<proteinExistence type="inferred from homology"/>
<evidence type="ECO:0000256" key="14">
    <source>
        <dbReference type="ARBA" id="ARBA00023316"/>
    </source>
</evidence>
<name>A0A1I6P8N9_9BACL</name>
<evidence type="ECO:0000256" key="7">
    <source>
        <dbReference type="ARBA" id="ARBA00022676"/>
    </source>
</evidence>
<evidence type="ECO:0000259" key="18">
    <source>
        <dbReference type="Pfam" id="PF00905"/>
    </source>
</evidence>
<evidence type="ECO:0000256" key="2">
    <source>
        <dbReference type="ARBA" id="ARBA00007090"/>
    </source>
</evidence>
<dbReference type="InterPro" id="IPR050396">
    <property type="entry name" value="Glycosyltr_51/Transpeptidase"/>
</dbReference>
<dbReference type="Proteomes" id="UP000198660">
    <property type="component" value="Unassembled WGS sequence"/>
</dbReference>
<dbReference type="PANTHER" id="PTHR32282:SF11">
    <property type="entry name" value="PENICILLIN-BINDING PROTEIN 1B"/>
    <property type="match status" value="1"/>
</dbReference>
<dbReference type="GO" id="GO:0071555">
    <property type="term" value="P:cell wall organization"/>
    <property type="evidence" value="ECO:0007669"/>
    <property type="project" value="UniProtKB-KW"/>
</dbReference>
<dbReference type="GO" id="GO:0008360">
    <property type="term" value="P:regulation of cell shape"/>
    <property type="evidence" value="ECO:0007669"/>
    <property type="project" value="UniProtKB-KW"/>
</dbReference>
<keyword evidence="10" id="KW-0133">Cell shape</keyword>
<dbReference type="InterPro" id="IPR001264">
    <property type="entry name" value="Glyco_trans_51"/>
</dbReference>
<dbReference type="InterPro" id="IPR012338">
    <property type="entry name" value="Beta-lactam/transpept-like"/>
</dbReference>
<evidence type="ECO:0000256" key="17">
    <source>
        <dbReference type="SAM" id="Phobius"/>
    </source>
</evidence>
<comment type="catalytic activity">
    <reaction evidence="15">
        <text>Preferential cleavage: (Ac)2-L-Lys-D-Ala-|-D-Ala. Also transpeptidation of peptidyl-alanyl moieties that are N-acyl substituents of D-alanine.</text>
        <dbReference type="EC" id="3.4.16.4"/>
    </reaction>
</comment>
<keyword evidence="9" id="KW-0378">Hydrolase</keyword>
<evidence type="ECO:0000256" key="12">
    <source>
        <dbReference type="ARBA" id="ARBA00023136"/>
    </source>
</evidence>
<dbReference type="Pfam" id="PF00905">
    <property type="entry name" value="Transpeptidase"/>
    <property type="match status" value="1"/>
</dbReference>
<organism evidence="20 21">
    <name type="scientific">Marininema halotolerans</name>
    <dbReference type="NCBI Taxonomy" id="1155944"/>
    <lineage>
        <taxon>Bacteria</taxon>
        <taxon>Bacillati</taxon>
        <taxon>Bacillota</taxon>
        <taxon>Bacilli</taxon>
        <taxon>Bacillales</taxon>
        <taxon>Thermoactinomycetaceae</taxon>
        <taxon>Marininema</taxon>
    </lineage>
</organism>
<evidence type="ECO:0000256" key="5">
    <source>
        <dbReference type="ARBA" id="ARBA00022645"/>
    </source>
</evidence>
<keyword evidence="5" id="KW-0121">Carboxypeptidase</keyword>
<evidence type="ECO:0000256" key="6">
    <source>
        <dbReference type="ARBA" id="ARBA00022670"/>
    </source>
</evidence>
<dbReference type="GO" id="GO:0009252">
    <property type="term" value="P:peptidoglycan biosynthetic process"/>
    <property type="evidence" value="ECO:0007669"/>
    <property type="project" value="UniProtKB-KW"/>
</dbReference>
<dbReference type="NCBIfam" id="TIGR02074">
    <property type="entry name" value="PBP_1a_fam"/>
    <property type="match status" value="1"/>
</dbReference>
<feature type="domain" description="Penicillin-binding protein transpeptidase" evidence="18">
    <location>
        <begin position="336"/>
        <end position="564"/>
    </location>
</feature>
<evidence type="ECO:0000259" key="19">
    <source>
        <dbReference type="Pfam" id="PF00912"/>
    </source>
</evidence>
<dbReference type="GO" id="GO:0009002">
    <property type="term" value="F:serine-type D-Ala-D-Ala carboxypeptidase activity"/>
    <property type="evidence" value="ECO:0007669"/>
    <property type="project" value="UniProtKB-EC"/>
</dbReference>
<dbReference type="Gene3D" id="1.10.3810.10">
    <property type="entry name" value="Biosynthetic peptidoglycan transglycosylase-like"/>
    <property type="match status" value="1"/>
</dbReference>
<dbReference type="InterPro" id="IPR036950">
    <property type="entry name" value="PBP_transglycosylase"/>
</dbReference>
<dbReference type="Pfam" id="PF00912">
    <property type="entry name" value="Transgly"/>
    <property type="match status" value="1"/>
</dbReference>
<dbReference type="InterPro" id="IPR001460">
    <property type="entry name" value="PCN-bd_Tpept"/>
</dbReference>
<evidence type="ECO:0000256" key="1">
    <source>
        <dbReference type="ARBA" id="ARBA00004236"/>
    </source>
</evidence>
<keyword evidence="17" id="KW-1133">Transmembrane helix</keyword>
<evidence type="ECO:0000313" key="20">
    <source>
        <dbReference type="EMBL" id="SFS36468.1"/>
    </source>
</evidence>
<gene>
    <name evidence="20" type="ORF">SAMN05444972_101427</name>
</gene>
<keyword evidence="12 17" id="KW-0472">Membrane</keyword>
<keyword evidence="17" id="KW-0812">Transmembrane</keyword>
<protein>
    <submittedName>
        <fullName evidence="20">Penicillin-binding protein, 1A family</fullName>
    </submittedName>
</protein>
<keyword evidence="11" id="KW-0573">Peptidoglycan synthesis</keyword>
<comment type="similarity">
    <text evidence="2">In the C-terminal section; belongs to the transpeptidase family.</text>
</comment>
<dbReference type="SUPFAM" id="SSF53955">
    <property type="entry name" value="Lysozyme-like"/>
    <property type="match status" value="1"/>
</dbReference>
<dbReference type="AlphaFoldDB" id="A0A1I6P8N9"/>
<evidence type="ECO:0000256" key="13">
    <source>
        <dbReference type="ARBA" id="ARBA00023268"/>
    </source>
</evidence>
<accession>A0A1I6P8N9</accession>
<keyword evidence="21" id="KW-1185">Reference proteome</keyword>
<dbReference type="OrthoDB" id="9766909at2"/>
<dbReference type="PANTHER" id="PTHR32282">
    <property type="entry name" value="BINDING PROTEIN TRANSPEPTIDASE, PUTATIVE-RELATED"/>
    <property type="match status" value="1"/>
</dbReference>
<evidence type="ECO:0000256" key="10">
    <source>
        <dbReference type="ARBA" id="ARBA00022960"/>
    </source>
</evidence>
<evidence type="ECO:0000256" key="4">
    <source>
        <dbReference type="ARBA" id="ARBA00022475"/>
    </source>
</evidence>
<comment type="similarity">
    <text evidence="3">In the N-terminal section; belongs to the glycosyltransferase 51 family.</text>
</comment>
<dbReference type="InterPro" id="IPR023346">
    <property type="entry name" value="Lysozyme-like_dom_sf"/>
</dbReference>
<evidence type="ECO:0000256" key="15">
    <source>
        <dbReference type="ARBA" id="ARBA00034000"/>
    </source>
</evidence>
<evidence type="ECO:0000313" key="21">
    <source>
        <dbReference type="Proteomes" id="UP000198660"/>
    </source>
</evidence>
<comment type="subcellular location">
    <subcellularLocation>
        <location evidence="1">Cell membrane</location>
    </subcellularLocation>
</comment>
<dbReference type="EMBL" id="FPAA01000001">
    <property type="protein sequence ID" value="SFS36468.1"/>
    <property type="molecule type" value="Genomic_DNA"/>
</dbReference>
<evidence type="ECO:0000256" key="9">
    <source>
        <dbReference type="ARBA" id="ARBA00022801"/>
    </source>
</evidence>
<dbReference type="FunFam" id="1.10.3810.10:FF:000001">
    <property type="entry name" value="Penicillin-binding protein 1A"/>
    <property type="match status" value="1"/>
</dbReference>
<dbReference type="Gene3D" id="3.40.710.10">
    <property type="entry name" value="DD-peptidase/beta-lactamase superfamily"/>
    <property type="match status" value="1"/>
</dbReference>
<evidence type="ECO:0000256" key="3">
    <source>
        <dbReference type="ARBA" id="ARBA00007739"/>
    </source>
</evidence>
<evidence type="ECO:0000256" key="11">
    <source>
        <dbReference type="ARBA" id="ARBA00022984"/>
    </source>
</evidence>
<keyword evidence="7" id="KW-0328">Glycosyltransferase</keyword>
<keyword evidence="6" id="KW-0645">Protease</keyword>
<comment type="catalytic activity">
    <reaction evidence="16">
        <text>[GlcNAc-(1-&gt;4)-Mur2Ac(oyl-L-Ala-gamma-D-Glu-L-Lys-D-Ala-D-Ala)](n)-di-trans,octa-cis-undecaprenyl diphosphate + beta-D-GlcNAc-(1-&gt;4)-Mur2Ac(oyl-L-Ala-gamma-D-Glu-L-Lys-D-Ala-D-Ala)-di-trans,octa-cis-undecaprenyl diphosphate = [GlcNAc-(1-&gt;4)-Mur2Ac(oyl-L-Ala-gamma-D-Glu-L-Lys-D-Ala-D-Ala)](n+1)-di-trans,octa-cis-undecaprenyl diphosphate + di-trans,octa-cis-undecaprenyl diphosphate + H(+)</text>
        <dbReference type="Rhea" id="RHEA:23708"/>
        <dbReference type="Rhea" id="RHEA-COMP:9602"/>
        <dbReference type="Rhea" id="RHEA-COMP:9603"/>
        <dbReference type="ChEBI" id="CHEBI:15378"/>
        <dbReference type="ChEBI" id="CHEBI:58405"/>
        <dbReference type="ChEBI" id="CHEBI:60033"/>
        <dbReference type="ChEBI" id="CHEBI:78435"/>
        <dbReference type="EC" id="2.4.99.28"/>
    </reaction>
</comment>
<keyword evidence="13" id="KW-0511">Multifunctional enzyme</keyword>
<dbReference type="GO" id="GO:0008955">
    <property type="term" value="F:peptidoglycan glycosyltransferase activity"/>
    <property type="evidence" value="ECO:0007669"/>
    <property type="project" value="UniProtKB-EC"/>
</dbReference>
<reference evidence="21" key="1">
    <citation type="submission" date="2016-10" db="EMBL/GenBank/DDBJ databases">
        <authorList>
            <person name="Varghese N."/>
            <person name="Submissions S."/>
        </authorList>
    </citation>
    <scope>NUCLEOTIDE SEQUENCE [LARGE SCALE GENOMIC DNA]</scope>
    <source>
        <strain evidence="21">DSM 45789</strain>
    </source>
</reference>
<dbReference type="GO" id="GO:0005886">
    <property type="term" value="C:plasma membrane"/>
    <property type="evidence" value="ECO:0007669"/>
    <property type="project" value="UniProtKB-SubCell"/>
</dbReference>
<dbReference type="SUPFAM" id="SSF56601">
    <property type="entry name" value="beta-lactamase/transpeptidase-like"/>
    <property type="match status" value="1"/>
</dbReference>
<evidence type="ECO:0000256" key="8">
    <source>
        <dbReference type="ARBA" id="ARBA00022679"/>
    </source>
</evidence>
<dbReference type="GO" id="GO:0030288">
    <property type="term" value="C:outer membrane-bounded periplasmic space"/>
    <property type="evidence" value="ECO:0007669"/>
    <property type="project" value="TreeGrafter"/>
</dbReference>
<keyword evidence="4" id="KW-1003">Cell membrane</keyword>
<keyword evidence="14" id="KW-0961">Cell wall biogenesis/degradation</keyword>
<keyword evidence="8" id="KW-0808">Transferase</keyword>
<dbReference type="GO" id="GO:0006508">
    <property type="term" value="P:proteolysis"/>
    <property type="evidence" value="ECO:0007669"/>
    <property type="project" value="UniProtKB-KW"/>
</dbReference>
<evidence type="ECO:0000256" key="16">
    <source>
        <dbReference type="ARBA" id="ARBA00049902"/>
    </source>
</evidence>
<sequence>MGDQINRTLPPDPAGWEEIPLAHWWNLGRKLLRLLGIALITSAAIILVTLLYLKSRPLPPPPIGITTQLVDREGDVLDQLDAGEHRDLVHLGKLPRSLVNATLAAEDQHFFEHRGFSLRGIFRATLVNLKEGRVAQGASTITQQLARNLYLTHDRTWSRKWKEAILTTQLELHFTKPSILEMYLNKIYYGHGAYGVERASHLYFHKPAQSLTLAESAMLAGIPRGPGYYSPLSNPVRAKKRQELILDRMVSTGAITRQQATQAKQASLTYGPPPQPTPARAPWFRDYVIHSAIKEYGLSESQVRSGGLKIFTTLDSRRQHAAEKAFARYIPRGMEGALVSMDPKTGAILAMVGGSDYHQSQFNRVFAHRQPGSTFKPLLYLAALEQGYTPLTRFNSQPTAFQFNGETYAPTNYHNHYFHRPITMLEAIAASDNIYAVHTLLETDAQQTTSLGRRMGIQSPLQAVPSLALGTSPVQPMEMAKVYATLANSGVQNAPYGIDHIIDAEGRTIGRHIHRATPIIPKAESFVMTQLLKKVFEPGGTAHSVQRMIARPVFGKTGSTEWDSWLSGYTPELETTLWLGYDRGKRIPAGTSRITHSLWGSYMKEALAHTPVTHFSPPKGVTSAIVDPMTGSLASSACPQREKVWFLQGSEPTQLCSAHTPSGSSREKIHSLWERIKKWWNG</sequence>
<dbReference type="RefSeq" id="WP_091833102.1">
    <property type="nucleotide sequence ID" value="NZ_FPAA01000001.1"/>
</dbReference>
<feature type="domain" description="Glycosyl transferase family 51" evidence="19">
    <location>
        <begin position="74"/>
        <end position="249"/>
    </location>
</feature>